<dbReference type="PANTHER" id="PTHR42720">
    <property type="entry name" value="GLYCEROL-3-PHOSPHATE DEHYDROGENASE"/>
    <property type="match status" value="1"/>
</dbReference>
<evidence type="ECO:0000313" key="3">
    <source>
        <dbReference type="EMBL" id="SHE46861.1"/>
    </source>
</evidence>
<protein>
    <submittedName>
        <fullName evidence="3">Glycerol-3-phosphate dehydrogenase</fullName>
    </submittedName>
</protein>
<feature type="domain" description="BFD-like [2Fe-2S]-binding" evidence="2">
    <location>
        <begin position="403"/>
        <end position="456"/>
    </location>
</feature>
<keyword evidence="4" id="KW-1185">Reference proteome</keyword>
<dbReference type="InterPro" id="IPR006076">
    <property type="entry name" value="FAD-dep_OxRdtase"/>
</dbReference>
<dbReference type="InterPro" id="IPR041854">
    <property type="entry name" value="BFD-like_2Fe2S-bd_dom_sf"/>
</dbReference>
<dbReference type="Gene3D" id="3.30.9.10">
    <property type="entry name" value="D-Amino Acid Oxidase, subunit A, domain 2"/>
    <property type="match status" value="1"/>
</dbReference>
<dbReference type="OrthoDB" id="9801699at2"/>
<evidence type="ECO:0000313" key="4">
    <source>
        <dbReference type="Proteomes" id="UP000184251"/>
    </source>
</evidence>
<dbReference type="InterPro" id="IPR036188">
    <property type="entry name" value="FAD/NAD-bd_sf"/>
</dbReference>
<dbReference type="AlphaFoldDB" id="A0A1M4TQX5"/>
<sequence length="486" mass="53784">METYDVLIIGGGVIGSAIARELSRYELKIGVIEKNPDVCLEMSGRNSAVLHGGFAYEVGTNKAALCVEGCLEFDQVAKELDVPFRRTGKVLVGNTSEDLESLNRIMQIGEINGAVGLELIDEKKLKELVPTVIGKFAMYSPMSGILDPFQYTIGLAENAVKNGVEYHFKREVTGIRTEEAGFYIVETLNGDYGTRWIINAAGLGAVAISDMLGIRGYQMAGTRGHYIVLDNSVGPLLPMPVYPVPSTSYMGIHVTPTVEGNVTVGPDADRVVALDDYGVEKRNMEYLVDDASTLWPHIHKEDFIRNYAGIQPTWLNREDVLKDFVIEAREEAPNTVNLVGIESPGLSAALPIARRAVKLLVDQEKPGLRESFDPIRKRITRFFEASVDKQAALISENPDYGEIICRCETVTKAEILDAIRNPLGVETMTGIKYRTRSMMGRCQGGYCQMRIAQLLQDEKGLDIKEVLYSREKSEMFKGRVRNDGND</sequence>
<dbReference type="STRING" id="1120975.SAMN02746064_00582"/>
<dbReference type="RefSeq" id="WP_073269571.1">
    <property type="nucleotide sequence ID" value="NZ_FQTU01000002.1"/>
</dbReference>
<organism evidence="3 4">
    <name type="scientific">Alkalibacter saccharofermentans DSM 14828</name>
    <dbReference type="NCBI Taxonomy" id="1120975"/>
    <lineage>
        <taxon>Bacteria</taxon>
        <taxon>Bacillati</taxon>
        <taxon>Bacillota</taxon>
        <taxon>Clostridia</taxon>
        <taxon>Eubacteriales</taxon>
        <taxon>Eubacteriaceae</taxon>
        <taxon>Alkalibacter</taxon>
    </lineage>
</organism>
<name>A0A1M4TQX5_9FIRM</name>
<dbReference type="SUPFAM" id="SSF51905">
    <property type="entry name" value="FAD/NAD(P)-binding domain"/>
    <property type="match status" value="1"/>
</dbReference>
<dbReference type="Proteomes" id="UP000184251">
    <property type="component" value="Unassembled WGS sequence"/>
</dbReference>
<dbReference type="Gene3D" id="3.50.50.60">
    <property type="entry name" value="FAD/NAD(P)-binding domain"/>
    <property type="match status" value="1"/>
</dbReference>
<dbReference type="Gene3D" id="1.10.10.1100">
    <property type="entry name" value="BFD-like [2Fe-2S]-binding domain"/>
    <property type="match status" value="1"/>
</dbReference>
<dbReference type="CDD" id="cd19946">
    <property type="entry name" value="GlpA-like_Fer2_BFD-like"/>
    <property type="match status" value="1"/>
</dbReference>
<feature type="domain" description="FAD dependent oxidoreductase" evidence="1">
    <location>
        <begin position="5"/>
        <end position="357"/>
    </location>
</feature>
<accession>A0A1M4TQX5</accession>
<dbReference type="PANTHER" id="PTHR42720:SF1">
    <property type="entry name" value="GLYCEROL 3-PHOSPHATE OXIDASE"/>
    <property type="match status" value="1"/>
</dbReference>
<dbReference type="InterPro" id="IPR052745">
    <property type="entry name" value="G3P_Oxidase/Oxidoreductase"/>
</dbReference>
<dbReference type="SUPFAM" id="SSF54373">
    <property type="entry name" value="FAD-linked reductases, C-terminal domain"/>
    <property type="match status" value="1"/>
</dbReference>
<gene>
    <name evidence="3" type="ORF">SAMN02746064_00582</name>
</gene>
<dbReference type="Pfam" id="PF04324">
    <property type="entry name" value="Fer2_BFD"/>
    <property type="match status" value="1"/>
</dbReference>
<dbReference type="InterPro" id="IPR007419">
    <property type="entry name" value="BFD-like_2Fe2S-bd_dom"/>
</dbReference>
<dbReference type="Pfam" id="PF01266">
    <property type="entry name" value="DAO"/>
    <property type="match status" value="1"/>
</dbReference>
<dbReference type="EMBL" id="FQTU01000002">
    <property type="protein sequence ID" value="SHE46861.1"/>
    <property type="molecule type" value="Genomic_DNA"/>
</dbReference>
<proteinExistence type="predicted"/>
<evidence type="ECO:0000259" key="1">
    <source>
        <dbReference type="Pfam" id="PF01266"/>
    </source>
</evidence>
<evidence type="ECO:0000259" key="2">
    <source>
        <dbReference type="Pfam" id="PF04324"/>
    </source>
</evidence>
<reference evidence="3 4" key="1">
    <citation type="submission" date="2016-11" db="EMBL/GenBank/DDBJ databases">
        <authorList>
            <person name="Jaros S."/>
            <person name="Januszkiewicz K."/>
            <person name="Wedrychowicz H."/>
        </authorList>
    </citation>
    <scope>NUCLEOTIDE SEQUENCE [LARGE SCALE GENOMIC DNA]</scope>
    <source>
        <strain evidence="3 4">DSM 14828</strain>
    </source>
</reference>